<dbReference type="Pfam" id="PF00245">
    <property type="entry name" value="Alk_phosphatase"/>
    <property type="match status" value="1"/>
</dbReference>
<dbReference type="Proteomes" id="UP001156690">
    <property type="component" value="Unassembled WGS sequence"/>
</dbReference>
<dbReference type="AlphaFoldDB" id="A0AAV5NYP1"/>
<organism evidence="6 7">
    <name type="scientific">Vibrio penaeicida</name>
    <dbReference type="NCBI Taxonomy" id="104609"/>
    <lineage>
        <taxon>Bacteria</taxon>
        <taxon>Pseudomonadati</taxon>
        <taxon>Pseudomonadota</taxon>
        <taxon>Gammaproteobacteria</taxon>
        <taxon>Vibrionales</taxon>
        <taxon>Vibrionaceae</taxon>
        <taxon>Vibrio</taxon>
    </lineage>
</organism>
<protein>
    <submittedName>
        <fullName evidence="6">Alkaline phosphatase</fullName>
    </submittedName>
</protein>
<feature type="binding site" evidence="3">
    <location>
        <position position="30"/>
    </location>
    <ligand>
        <name>Mg(2+)</name>
        <dbReference type="ChEBI" id="CHEBI:18420"/>
    </ligand>
</feature>
<feature type="active site" description="Phosphoserine intermediate" evidence="2">
    <location>
        <position position="83"/>
    </location>
</feature>
<feature type="chain" id="PRO_5043786587" evidence="5">
    <location>
        <begin position="18"/>
        <end position="526"/>
    </location>
</feature>
<evidence type="ECO:0000256" key="4">
    <source>
        <dbReference type="RuleBase" id="RU003946"/>
    </source>
</evidence>
<feature type="binding site" evidence="3">
    <location>
        <position position="134"/>
    </location>
    <ligand>
        <name>Mg(2+)</name>
        <dbReference type="ChEBI" id="CHEBI:18420"/>
    </ligand>
</feature>
<dbReference type="EMBL" id="BSNX01000074">
    <property type="protein sequence ID" value="GLQ75639.1"/>
    <property type="molecule type" value="Genomic_DNA"/>
</dbReference>
<keyword evidence="5" id="KW-0732">Signal</keyword>
<evidence type="ECO:0000313" key="7">
    <source>
        <dbReference type="Proteomes" id="UP001156690"/>
    </source>
</evidence>
<dbReference type="InterPro" id="IPR001952">
    <property type="entry name" value="Alkaline_phosphatase"/>
</dbReference>
<dbReference type="PRINTS" id="PR00113">
    <property type="entry name" value="ALKPHPHTASE"/>
</dbReference>
<feature type="binding site" evidence="3">
    <location>
        <position position="335"/>
    </location>
    <ligand>
        <name>Zn(2+)</name>
        <dbReference type="ChEBI" id="CHEBI:29105"/>
        <label>2</label>
    </ligand>
</feature>
<reference evidence="7" key="1">
    <citation type="journal article" date="2019" name="Int. J. Syst. Evol. Microbiol.">
        <title>The Global Catalogue of Microorganisms (GCM) 10K type strain sequencing project: providing services to taxonomists for standard genome sequencing and annotation.</title>
        <authorList>
            <consortium name="The Broad Institute Genomics Platform"/>
            <consortium name="The Broad Institute Genome Sequencing Center for Infectious Disease"/>
            <person name="Wu L."/>
            <person name="Ma J."/>
        </authorList>
    </citation>
    <scope>NUCLEOTIDE SEQUENCE [LARGE SCALE GENOMIC DNA]</scope>
    <source>
        <strain evidence="7">NBRC 15640</strain>
    </source>
</reference>
<feature type="binding site" evidence="3">
    <location>
        <position position="136"/>
    </location>
    <ligand>
        <name>Mg(2+)</name>
        <dbReference type="ChEBI" id="CHEBI:18420"/>
    </ligand>
</feature>
<accession>A0AAV5NYP1</accession>
<dbReference type="SUPFAM" id="SSF53649">
    <property type="entry name" value="Alkaline phosphatase-like"/>
    <property type="match status" value="1"/>
</dbReference>
<name>A0AAV5NYP1_9VIBR</name>
<dbReference type="InterPro" id="IPR017850">
    <property type="entry name" value="Alkaline_phosphatase_core_sf"/>
</dbReference>
<gene>
    <name evidence="6" type="ORF">GCM10007932_50010</name>
</gene>
<dbReference type="RefSeq" id="WP_399484688.1">
    <property type="nucleotide sequence ID" value="NZ_AP025149.1"/>
</dbReference>
<keyword evidence="1" id="KW-0597">Phosphoprotein</keyword>
<dbReference type="SMART" id="SM00098">
    <property type="entry name" value="alkPPc"/>
    <property type="match status" value="1"/>
</dbReference>
<dbReference type="GO" id="GO:0046872">
    <property type="term" value="F:metal ion binding"/>
    <property type="evidence" value="ECO:0007669"/>
    <property type="project" value="UniProtKB-KW"/>
</dbReference>
<feature type="binding site" evidence="3">
    <location>
        <position position="334"/>
    </location>
    <ligand>
        <name>Zn(2+)</name>
        <dbReference type="ChEBI" id="CHEBI:29105"/>
        <label>2</label>
    </ligand>
</feature>
<comment type="cofactor">
    <cofactor evidence="3">
        <name>Mg(2+)</name>
        <dbReference type="ChEBI" id="CHEBI:18420"/>
    </cofactor>
    <text evidence="3">Binds 1 Mg(2+) ion.</text>
</comment>
<evidence type="ECO:0000256" key="5">
    <source>
        <dbReference type="SAM" id="SignalP"/>
    </source>
</evidence>
<proteinExistence type="inferred from homology"/>
<evidence type="ECO:0000256" key="2">
    <source>
        <dbReference type="PIRSR" id="PIRSR601952-1"/>
    </source>
</evidence>
<keyword evidence="3" id="KW-0862">Zinc</keyword>
<dbReference type="Gene3D" id="1.10.1200.140">
    <property type="entry name" value="Alkaline phosphatase, crown domain"/>
    <property type="match status" value="1"/>
</dbReference>
<feature type="binding site" evidence="3">
    <location>
        <position position="292"/>
    </location>
    <ligand>
        <name>Zn(2+)</name>
        <dbReference type="ChEBI" id="CHEBI:29105"/>
        <label>2</label>
    </ligand>
</feature>
<dbReference type="CDD" id="cd16012">
    <property type="entry name" value="ALP"/>
    <property type="match status" value="1"/>
</dbReference>
<dbReference type="InterPro" id="IPR042085">
    <property type="entry name" value="Ap_crown"/>
</dbReference>
<feature type="binding site" evidence="3">
    <location>
        <position position="296"/>
    </location>
    <ligand>
        <name>Zn(2+)</name>
        <dbReference type="ChEBI" id="CHEBI:29105"/>
        <label>2</label>
    </ligand>
</feature>
<dbReference type="Gene3D" id="3.40.720.10">
    <property type="entry name" value="Alkaline Phosphatase, subunit A"/>
    <property type="match status" value="1"/>
</dbReference>
<keyword evidence="3" id="KW-0460">Magnesium</keyword>
<keyword evidence="7" id="KW-1185">Reference proteome</keyword>
<comment type="cofactor">
    <cofactor evidence="3">
        <name>Zn(2+)</name>
        <dbReference type="ChEBI" id="CHEBI:29105"/>
    </cofactor>
    <text evidence="3">Binds 2 Zn(2+) ions.</text>
</comment>
<keyword evidence="3" id="KW-0479">Metal-binding</keyword>
<feature type="binding site" evidence="3">
    <location>
        <position position="287"/>
    </location>
    <ligand>
        <name>Mg(2+)</name>
        <dbReference type="ChEBI" id="CHEBI:18420"/>
    </ligand>
</feature>
<sequence>MSLAAAAIGLSANMAFAESKTKNIILVIGDGMGPQQVGLLQTYSDLAPKSVLKGKGTVFERMIKGGQMNMSMTHPDKAIVVDSAASASQLATGQMSGAEMIGLNAKGYSARTVLEVAKQKGMSVGLVSDTRITHATPGSFAAHVAHRSLENKIAEQMLASDADVLLSGGLRYWIPKSASDKTSEAHKALTAKTDGKVRIKSKRKDERNLITEAEGAGYETVFTKEQLSNSKGNKVLGLFSYSGMYDGITNSKLKGDDQRAQPTLEEMAKHAISVLEKNENGFFLMVEAGQIDWAGHYNDTGSMLHEMLKMNDAVTSILDWADTRNDTLVLVTADHETGGFGFSYSAVDLPDPQELPGDAFEGRDYKPNFNFISPNVLDKIYNQKISHADLFYSEFDGLDKAQQTPENLAKLVAENSDFEISAAQAKKILDTQPNPYYVRDHKYLSSKTVPKLEGYGAFFVYQTDDNRQNLLARELAEQQGVVWSTGSHTSTPVFLFAQGEDEAVAPFTSKLLHHTDIGRFMIDIIE</sequence>
<dbReference type="GO" id="GO:0004035">
    <property type="term" value="F:alkaline phosphatase activity"/>
    <property type="evidence" value="ECO:0007669"/>
    <property type="project" value="TreeGrafter"/>
</dbReference>
<evidence type="ECO:0000313" key="6">
    <source>
        <dbReference type="EMBL" id="GLQ75639.1"/>
    </source>
</evidence>
<feature type="signal peptide" evidence="5">
    <location>
        <begin position="1"/>
        <end position="17"/>
    </location>
</feature>
<comment type="caution">
    <text evidence="6">The sequence shown here is derived from an EMBL/GenBank/DDBJ whole genome shotgun (WGS) entry which is preliminary data.</text>
</comment>
<feature type="binding site" evidence="3">
    <location>
        <position position="30"/>
    </location>
    <ligand>
        <name>Zn(2+)</name>
        <dbReference type="ChEBI" id="CHEBI:29105"/>
        <label>2</label>
    </ligand>
</feature>
<dbReference type="PANTHER" id="PTHR11596:SF5">
    <property type="entry name" value="ALKALINE PHOSPHATASE"/>
    <property type="match status" value="1"/>
</dbReference>
<dbReference type="PANTHER" id="PTHR11596">
    <property type="entry name" value="ALKALINE PHOSPHATASE"/>
    <property type="match status" value="1"/>
</dbReference>
<comment type="similarity">
    <text evidence="4">Belongs to the alkaline phosphatase family.</text>
</comment>
<evidence type="ECO:0000256" key="1">
    <source>
        <dbReference type="ARBA" id="ARBA00022553"/>
    </source>
</evidence>
<evidence type="ECO:0000256" key="3">
    <source>
        <dbReference type="PIRSR" id="PIRSR601952-2"/>
    </source>
</evidence>